<dbReference type="EMBL" id="JAHUTI010091412">
    <property type="protein sequence ID" value="MED6262058.1"/>
    <property type="molecule type" value="Genomic_DNA"/>
</dbReference>
<dbReference type="Proteomes" id="UP001345963">
    <property type="component" value="Unassembled WGS sequence"/>
</dbReference>
<accession>A0ABU7CGZ3</accession>
<organism evidence="1 2">
    <name type="scientific">Ataeniobius toweri</name>
    <dbReference type="NCBI Taxonomy" id="208326"/>
    <lineage>
        <taxon>Eukaryota</taxon>
        <taxon>Metazoa</taxon>
        <taxon>Chordata</taxon>
        <taxon>Craniata</taxon>
        <taxon>Vertebrata</taxon>
        <taxon>Euteleostomi</taxon>
        <taxon>Actinopterygii</taxon>
        <taxon>Neopterygii</taxon>
        <taxon>Teleostei</taxon>
        <taxon>Neoteleostei</taxon>
        <taxon>Acanthomorphata</taxon>
        <taxon>Ovalentaria</taxon>
        <taxon>Atherinomorphae</taxon>
        <taxon>Cyprinodontiformes</taxon>
        <taxon>Goodeidae</taxon>
        <taxon>Ataeniobius</taxon>
    </lineage>
</organism>
<proteinExistence type="predicted"/>
<reference evidence="1 2" key="1">
    <citation type="submission" date="2021-07" db="EMBL/GenBank/DDBJ databases">
        <authorList>
            <person name="Palmer J.M."/>
        </authorList>
    </citation>
    <scope>NUCLEOTIDE SEQUENCE [LARGE SCALE GENOMIC DNA]</scope>
    <source>
        <strain evidence="1 2">AT_MEX2019</strain>
        <tissue evidence="1">Muscle</tissue>
    </source>
</reference>
<protein>
    <submittedName>
        <fullName evidence="1">Uncharacterized protein</fullName>
    </submittedName>
</protein>
<evidence type="ECO:0000313" key="2">
    <source>
        <dbReference type="Proteomes" id="UP001345963"/>
    </source>
</evidence>
<keyword evidence="2" id="KW-1185">Reference proteome</keyword>
<comment type="caution">
    <text evidence="1">The sequence shown here is derived from an EMBL/GenBank/DDBJ whole genome shotgun (WGS) entry which is preliminary data.</text>
</comment>
<sequence length="74" mass="7754">MKQKHLASKPDLLPCSLGKPPLPPGHLPLLHRAALRLASSSSASSSSERSCCGLACFRRDMLRCSPPPAGSSTS</sequence>
<evidence type="ECO:0000313" key="1">
    <source>
        <dbReference type="EMBL" id="MED6262058.1"/>
    </source>
</evidence>
<gene>
    <name evidence="1" type="ORF">ATANTOWER_013857</name>
</gene>
<name>A0ABU7CGZ3_9TELE</name>